<accession>A0A5D3BY79</accession>
<sequence length="127" mass="14262">MKDPISFIVNCSIGDVDLGWALCDLGARINLMPLSILKKLRIKEAQPTKMVSNWKVPIILGQPFLSTSCTLIDIHQGELAMQLNDQEVTFNVANTLKFPSNVENYSRIESLGWDYCKEEVLAKLFSS</sequence>
<gene>
    <name evidence="2" type="ORF">E5676_scaffold2119G00670</name>
    <name evidence="1" type="ORF">E6C27_scaffold498G00040</name>
</gene>
<dbReference type="Proteomes" id="UP000321947">
    <property type="component" value="Unassembled WGS sequence"/>
</dbReference>
<evidence type="ECO:0000313" key="2">
    <source>
        <dbReference type="EMBL" id="TYK04125.1"/>
    </source>
</evidence>
<protein>
    <recommendedName>
        <fullName evidence="5">Aspartic peptidase DDI1-type domain-containing protein</fullName>
    </recommendedName>
</protein>
<proteinExistence type="predicted"/>
<comment type="caution">
    <text evidence="2">The sequence shown here is derived from an EMBL/GenBank/DDBJ whole genome shotgun (WGS) entry which is preliminary data.</text>
</comment>
<dbReference type="AlphaFoldDB" id="A0A5D3BY79"/>
<dbReference type="InterPro" id="IPR021109">
    <property type="entry name" value="Peptidase_aspartic_dom_sf"/>
</dbReference>
<reference evidence="3 4" key="1">
    <citation type="submission" date="2019-08" db="EMBL/GenBank/DDBJ databases">
        <title>Draft genome sequences of two oriental melons (Cucumis melo L. var makuwa).</title>
        <authorList>
            <person name="Kwon S.-Y."/>
        </authorList>
    </citation>
    <scope>NUCLEOTIDE SEQUENCE [LARGE SCALE GENOMIC DNA]</scope>
    <source>
        <strain evidence="4">cv. Chang Bougi</strain>
        <strain evidence="3">cv. SW 3</strain>
        <tissue evidence="2">Leaf</tissue>
    </source>
</reference>
<name>A0A5D3BY79_CUCMM</name>
<evidence type="ECO:0000313" key="1">
    <source>
        <dbReference type="EMBL" id="KAA0047416.1"/>
    </source>
</evidence>
<dbReference type="Gene3D" id="2.40.70.10">
    <property type="entry name" value="Acid Proteases"/>
    <property type="match status" value="1"/>
</dbReference>
<evidence type="ECO:0008006" key="5">
    <source>
        <dbReference type="Google" id="ProtNLM"/>
    </source>
</evidence>
<organism evidence="2 4">
    <name type="scientific">Cucumis melo var. makuwa</name>
    <name type="common">Oriental melon</name>
    <dbReference type="NCBI Taxonomy" id="1194695"/>
    <lineage>
        <taxon>Eukaryota</taxon>
        <taxon>Viridiplantae</taxon>
        <taxon>Streptophyta</taxon>
        <taxon>Embryophyta</taxon>
        <taxon>Tracheophyta</taxon>
        <taxon>Spermatophyta</taxon>
        <taxon>Magnoliopsida</taxon>
        <taxon>eudicotyledons</taxon>
        <taxon>Gunneridae</taxon>
        <taxon>Pentapetalae</taxon>
        <taxon>rosids</taxon>
        <taxon>fabids</taxon>
        <taxon>Cucurbitales</taxon>
        <taxon>Cucurbitaceae</taxon>
        <taxon>Benincaseae</taxon>
        <taxon>Cucumis</taxon>
    </lineage>
</organism>
<dbReference type="EMBL" id="SSTE01013200">
    <property type="protein sequence ID" value="KAA0047416.1"/>
    <property type="molecule type" value="Genomic_DNA"/>
</dbReference>
<dbReference type="PANTHER" id="PTHR33067">
    <property type="entry name" value="RNA-DIRECTED DNA POLYMERASE-RELATED"/>
    <property type="match status" value="1"/>
</dbReference>
<dbReference type="EMBL" id="SSTD01014757">
    <property type="protein sequence ID" value="TYK04125.1"/>
    <property type="molecule type" value="Genomic_DNA"/>
</dbReference>
<evidence type="ECO:0000313" key="3">
    <source>
        <dbReference type="Proteomes" id="UP000321393"/>
    </source>
</evidence>
<dbReference type="OrthoDB" id="1740010at2759"/>
<evidence type="ECO:0000313" key="4">
    <source>
        <dbReference type="Proteomes" id="UP000321947"/>
    </source>
</evidence>
<dbReference type="Proteomes" id="UP000321393">
    <property type="component" value="Unassembled WGS sequence"/>
</dbReference>
<dbReference type="PANTHER" id="PTHR33067:SF39">
    <property type="entry name" value="TRANSCRIPTION FACTOR INTERACTOR AND REGULATOR CCHC(ZN) FAMILY"/>
    <property type="match status" value="1"/>
</dbReference>